<evidence type="ECO:0000313" key="10">
    <source>
        <dbReference type="Proteomes" id="UP000012283"/>
    </source>
</evidence>
<protein>
    <recommendedName>
        <fullName evidence="2">Negative regulator of flagellin synthesis</fullName>
    </recommendedName>
</protein>
<dbReference type="AlphaFoldDB" id="N4WVG7"/>
<keyword evidence="4" id="KW-1005">Bacterial flagellum biogenesis</keyword>
<dbReference type="GO" id="GO:0045892">
    <property type="term" value="P:negative regulation of DNA-templated transcription"/>
    <property type="evidence" value="ECO:0007669"/>
    <property type="project" value="InterPro"/>
</dbReference>
<proteinExistence type="inferred from homology"/>
<keyword evidence="6" id="KW-0804">Transcription</keyword>
<keyword evidence="5" id="KW-0805">Transcription regulation</keyword>
<accession>N4WVG7</accession>
<dbReference type="STRING" id="1308866.J416_00344"/>
<comment type="similarity">
    <text evidence="1">Belongs to the FlgM family.</text>
</comment>
<evidence type="ECO:0000259" key="8">
    <source>
        <dbReference type="Pfam" id="PF04316"/>
    </source>
</evidence>
<dbReference type="RefSeq" id="WP_003462579.1">
    <property type="nucleotide sequence ID" value="NZ_APML01000003.1"/>
</dbReference>
<dbReference type="Pfam" id="PF04316">
    <property type="entry name" value="FlgM"/>
    <property type="match status" value="1"/>
</dbReference>
<dbReference type="eggNOG" id="COG2747">
    <property type="taxonomic scope" value="Bacteria"/>
</dbReference>
<evidence type="ECO:0000313" key="9">
    <source>
        <dbReference type="EMBL" id="ENH98390.1"/>
    </source>
</evidence>
<evidence type="ECO:0000256" key="3">
    <source>
        <dbReference type="ARBA" id="ARBA00022491"/>
    </source>
</evidence>
<evidence type="ECO:0000256" key="5">
    <source>
        <dbReference type="ARBA" id="ARBA00023015"/>
    </source>
</evidence>
<feature type="compositionally biased region" description="Polar residues" evidence="7">
    <location>
        <begin position="7"/>
        <end position="18"/>
    </location>
</feature>
<dbReference type="GO" id="GO:0044781">
    <property type="term" value="P:bacterial-type flagellum organization"/>
    <property type="evidence" value="ECO:0007669"/>
    <property type="project" value="UniProtKB-KW"/>
</dbReference>
<evidence type="ECO:0000256" key="1">
    <source>
        <dbReference type="ARBA" id="ARBA00005322"/>
    </source>
</evidence>
<keyword evidence="10" id="KW-1185">Reference proteome</keyword>
<dbReference type="InterPro" id="IPR035890">
    <property type="entry name" value="Anti-sigma-28_factor_FlgM_sf"/>
</dbReference>
<feature type="domain" description="Anti-sigma-28 factor FlgM C-terminal" evidence="8">
    <location>
        <begin position="33"/>
        <end position="83"/>
    </location>
</feature>
<sequence>MKVHGPNHTNVNPYQKQFQKQHDIKKNTQQQEDQLQISNQAKAMQNKENPLAARQAYVDGIKQQVDHGEFKPDAVETAKKIMNYWKA</sequence>
<dbReference type="NCBIfam" id="TIGR03824">
    <property type="entry name" value="FlgM_jcvi"/>
    <property type="match status" value="1"/>
</dbReference>
<gene>
    <name evidence="9" type="ORF">J416_00344</name>
</gene>
<evidence type="ECO:0000256" key="2">
    <source>
        <dbReference type="ARBA" id="ARBA00017823"/>
    </source>
</evidence>
<evidence type="ECO:0000256" key="7">
    <source>
        <dbReference type="SAM" id="MobiDB-lite"/>
    </source>
</evidence>
<comment type="caution">
    <text evidence="9">The sequence shown here is derived from an EMBL/GenBank/DDBJ whole genome shotgun (WGS) entry which is preliminary data.</text>
</comment>
<dbReference type="InterPro" id="IPR031316">
    <property type="entry name" value="FlgM_C"/>
</dbReference>
<reference evidence="9 10" key="1">
    <citation type="submission" date="2013-03" db="EMBL/GenBank/DDBJ databases">
        <title>Draft genome sequence of Gracibacillus halophilus YIM-C55.5, a moderately halophilic and thermophilic organism from the Xiaochaidamu salt lake.</title>
        <authorList>
            <person name="Sugumar T."/>
            <person name="Polireddy D.R."/>
            <person name="Antony A."/>
            <person name="Madhava Y.R."/>
            <person name="Sivakumar N."/>
        </authorList>
    </citation>
    <scope>NUCLEOTIDE SEQUENCE [LARGE SCALE GENOMIC DNA]</scope>
    <source>
        <strain evidence="9 10">YIM-C55.5</strain>
    </source>
</reference>
<feature type="region of interest" description="Disordered" evidence="7">
    <location>
        <begin position="1"/>
        <end position="32"/>
    </location>
</feature>
<evidence type="ECO:0000256" key="4">
    <source>
        <dbReference type="ARBA" id="ARBA00022795"/>
    </source>
</evidence>
<dbReference type="InterPro" id="IPR007412">
    <property type="entry name" value="FlgM"/>
</dbReference>
<name>N4WVG7_9BACI</name>
<dbReference type="PATRIC" id="fig|1308866.3.peg.72"/>
<organism evidence="9 10">
    <name type="scientific">Gracilibacillus halophilus YIM-C55.5</name>
    <dbReference type="NCBI Taxonomy" id="1308866"/>
    <lineage>
        <taxon>Bacteria</taxon>
        <taxon>Bacillati</taxon>
        <taxon>Bacillota</taxon>
        <taxon>Bacilli</taxon>
        <taxon>Bacillales</taxon>
        <taxon>Bacillaceae</taxon>
        <taxon>Gracilibacillus</taxon>
    </lineage>
</organism>
<dbReference type="SUPFAM" id="SSF101498">
    <property type="entry name" value="Anti-sigma factor FlgM"/>
    <property type="match status" value="1"/>
</dbReference>
<keyword evidence="3" id="KW-0678">Repressor</keyword>
<dbReference type="Proteomes" id="UP000012283">
    <property type="component" value="Unassembled WGS sequence"/>
</dbReference>
<dbReference type="EMBL" id="APML01000003">
    <property type="protein sequence ID" value="ENH98390.1"/>
    <property type="molecule type" value="Genomic_DNA"/>
</dbReference>
<dbReference type="OrthoDB" id="2991036at2"/>
<evidence type="ECO:0000256" key="6">
    <source>
        <dbReference type="ARBA" id="ARBA00023163"/>
    </source>
</evidence>